<dbReference type="Proteomes" id="UP000054007">
    <property type="component" value="Unassembled WGS sequence"/>
</dbReference>
<dbReference type="AlphaFoldDB" id="A0A0D7AV27"/>
<gene>
    <name evidence="2" type="ORF">CYLTODRAFT_480206</name>
</gene>
<organism evidence="2 3">
    <name type="scientific">Cylindrobasidium torrendii FP15055 ss-10</name>
    <dbReference type="NCBI Taxonomy" id="1314674"/>
    <lineage>
        <taxon>Eukaryota</taxon>
        <taxon>Fungi</taxon>
        <taxon>Dikarya</taxon>
        <taxon>Basidiomycota</taxon>
        <taxon>Agaricomycotina</taxon>
        <taxon>Agaricomycetes</taxon>
        <taxon>Agaricomycetidae</taxon>
        <taxon>Agaricales</taxon>
        <taxon>Marasmiineae</taxon>
        <taxon>Physalacriaceae</taxon>
        <taxon>Cylindrobasidium</taxon>
    </lineage>
</organism>
<evidence type="ECO:0000256" key="1">
    <source>
        <dbReference type="SAM" id="MobiDB-lite"/>
    </source>
</evidence>
<name>A0A0D7AV27_9AGAR</name>
<accession>A0A0D7AV27</accession>
<protein>
    <submittedName>
        <fullName evidence="2">Uncharacterized protein</fullName>
    </submittedName>
</protein>
<feature type="compositionally biased region" description="Polar residues" evidence="1">
    <location>
        <begin position="1"/>
        <end position="18"/>
    </location>
</feature>
<proteinExistence type="predicted"/>
<reference evidence="2 3" key="1">
    <citation type="journal article" date="2015" name="Fungal Genet. Biol.">
        <title>Evolution of novel wood decay mechanisms in Agaricales revealed by the genome sequences of Fistulina hepatica and Cylindrobasidium torrendii.</title>
        <authorList>
            <person name="Floudas D."/>
            <person name="Held B.W."/>
            <person name="Riley R."/>
            <person name="Nagy L.G."/>
            <person name="Koehler G."/>
            <person name="Ransdell A.S."/>
            <person name="Younus H."/>
            <person name="Chow J."/>
            <person name="Chiniquy J."/>
            <person name="Lipzen A."/>
            <person name="Tritt A."/>
            <person name="Sun H."/>
            <person name="Haridas S."/>
            <person name="LaButti K."/>
            <person name="Ohm R.A."/>
            <person name="Kues U."/>
            <person name="Blanchette R.A."/>
            <person name="Grigoriev I.V."/>
            <person name="Minto R.E."/>
            <person name="Hibbett D.S."/>
        </authorList>
    </citation>
    <scope>NUCLEOTIDE SEQUENCE [LARGE SCALE GENOMIC DNA]</scope>
    <source>
        <strain evidence="2 3">FP15055 ss-10</strain>
    </source>
</reference>
<keyword evidence="3" id="KW-1185">Reference proteome</keyword>
<sequence length="156" mass="17789">MYPESQPRSRGKGQQSAESVERSVRMSWRCEPSVEGRNQGARTSRDSVALVQVDKDTKAYRCRSMRAKALDEDDAGEQRGGVYGVYDRRDPRRTMNGRNKAAYGSLLVWRTVSLCRAFMTHEVGRWMHRSLGSEGAMPGSRTWGWTYIWSTSMRDG</sequence>
<dbReference type="EMBL" id="KN881033">
    <property type="protein sequence ID" value="KIY61146.1"/>
    <property type="molecule type" value="Genomic_DNA"/>
</dbReference>
<evidence type="ECO:0000313" key="2">
    <source>
        <dbReference type="EMBL" id="KIY61146.1"/>
    </source>
</evidence>
<feature type="region of interest" description="Disordered" evidence="1">
    <location>
        <begin position="1"/>
        <end position="47"/>
    </location>
</feature>
<evidence type="ECO:0000313" key="3">
    <source>
        <dbReference type="Proteomes" id="UP000054007"/>
    </source>
</evidence>